<dbReference type="Proteomes" id="UP000001409">
    <property type="component" value="Chromosome"/>
</dbReference>
<sequence>MRHLPWVRLGVLAPGCPRTRTGGGTAAGHRRYRGMSAGECCTPRPNTTMRGPHVSDLTIGHIRTIMNQAYPPALAESWDKVGLICGDPGEPVRRVALALDCTQEVADRAVELGVDMLIIHHPLLLRGVTSVAADEPKGRVIHTLIRGGVALFSAHTNADSARPGVNDKLAELVGITPGRPIAPRYLDALDKWGVHVLEKDARQVKRALFDAGAGEIGEYTECVFEINGTGQFRPVGEADPTEGTVGELFRDSELRVEFVAPRRLRARLLEVVREAHPYEEPAFDVVELPATDALETAYGLGRVGQLPEPMRLADFVQQVADQLPATVWGVRATGDPDQMVSTVAVSSGSGDSFLDDVRRLGVDVYVTSDLRHHPVDEYLRAGGPAVVDTAHWASEFPWTAQVRDLLAAQAPEVSVEVLNIRTDPWTMSATPAR</sequence>
<feature type="binding site" evidence="5">
    <location>
        <position position="395"/>
    </location>
    <ligand>
        <name>a divalent metal cation</name>
        <dbReference type="ChEBI" id="CHEBI:60240"/>
        <label>1</label>
    </ligand>
</feature>
<dbReference type="Gene3D" id="3.30.70.120">
    <property type="match status" value="1"/>
</dbReference>
<dbReference type="PANTHER" id="PTHR13799:SF14">
    <property type="entry name" value="GTP CYCLOHYDROLASE 1 TYPE 2 HOMOLOG"/>
    <property type="match status" value="1"/>
</dbReference>
<keyword evidence="7" id="KW-1185">Reference proteome</keyword>
<evidence type="ECO:0000256" key="4">
    <source>
        <dbReference type="ARBA" id="ARBA00022723"/>
    </source>
</evidence>
<dbReference type="PANTHER" id="PTHR13799">
    <property type="entry name" value="NGG1 INTERACTING FACTOR 3"/>
    <property type="match status" value="1"/>
</dbReference>
<evidence type="ECO:0000256" key="2">
    <source>
        <dbReference type="ARBA" id="ARBA00011643"/>
    </source>
</evidence>
<accession>Q8FNK9</accession>
<dbReference type="NCBIfam" id="TIGR00486">
    <property type="entry name" value="YbgI_SA1388"/>
    <property type="match status" value="1"/>
</dbReference>
<comment type="subunit">
    <text evidence="2">Homohexamer.</text>
</comment>
<feature type="binding site" evidence="5">
    <location>
        <position position="159"/>
    </location>
    <ligand>
        <name>a divalent metal cation</name>
        <dbReference type="ChEBI" id="CHEBI:60240"/>
        <label>1</label>
    </ligand>
</feature>
<dbReference type="InterPro" id="IPR002678">
    <property type="entry name" value="DUF34/NIF3"/>
</dbReference>
<feature type="binding site" evidence="5">
    <location>
        <position position="121"/>
    </location>
    <ligand>
        <name>a divalent metal cation</name>
        <dbReference type="ChEBI" id="CHEBI:60240"/>
        <label>1</label>
    </ligand>
</feature>
<evidence type="ECO:0000256" key="5">
    <source>
        <dbReference type="PIRSR" id="PIRSR602678-1"/>
    </source>
</evidence>
<evidence type="ECO:0000313" key="7">
    <source>
        <dbReference type="Proteomes" id="UP000001409"/>
    </source>
</evidence>
<reference evidence="6 7" key="1">
    <citation type="journal article" date="2003" name="Genome Res.">
        <title>Comparative complete genome sequence analysis of the amino acid replacements responsible for the thermostability of Corynebacterium efficiens.</title>
        <authorList>
            <person name="Nishio Y."/>
            <person name="Nakamura Y."/>
            <person name="Kawarabayasi Y."/>
            <person name="Usuda Y."/>
            <person name="Kimura E."/>
            <person name="Sugimoto S."/>
            <person name="Matsui K."/>
            <person name="Yamagishi A."/>
            <person name="Kikuchi H."/>
            <person name="Ikeo K."/>
            <person name="Gojobori T."/>
        </authorList>
    </citation>
    <scope>NUCLEOTIDE SEQUENCE [LARGE SCALE GENOMIC DNA]</scope>
    <source>
        <strain evidence="7">DSM 44549 / YS-314 / AJ 12310 / JCM 11189 / NBRC 100395</strain>
    </source>
</reference>
<dbReference type="Gene3D" id="3.40.1390.30">
    <property type="entry name" value="NIF3 (NGG1p interacting factor 3)-like"/>
    <property type="match status" value="1"/>
</dbReference>
<dbReference type="GO" id="GO:0005737">
    <property type="term" value="C:cytoplasm"/>
    <property type="evidence" value="ECO:0007669"/>
    <property type="project" value="TreeGrafter"/>
</dbReference>
<evidence type="ECO:0000256" key="3">
    <source>
        <dbReference type="ARBA" id="ARBA00022112"/>
    </source>
</evidence>
<dbReference type="FunFam" id="3.40.1390.30:FF:000001">
    <property type="entry name" value="GTP cyclohydrolase 1 type 2"/>
    <property type="match status" value="1"/>
</dbReference>
<dbReference type="InterPro" id="IPR036069">
    <property type="entry name" value="DUF34/NIF3_sf"/>
</dbReference>
<dbReference type="KEGG" id="cef:CE2135"/>
<comment type="similarity">
    <text evidence="1">Belongs to the GTP cyclohydrolase I type 2/NIF3 family.</text>
</comment>
<evidence type="ECO:0000313" key="6">
    <source>
        <dbReference type="EMBL" id="BAC18945.1"/>
    </source>
</evidence>
<dbReference type="SUPFAM" id="SSF102705">
    <property type="entry name" value="NIF3 (NGG1p interacting factor 3)-like"/>
    <property type="match status" value="1"/>
</dbReference>
<dbReference type="Pfam" id="PF01784">
    <property type="entry name" value="DUF34_NIF3"/>
    <property type="match status" value="1"/>
</dbReference>
<evidence type="ECO:0000256" key="1">
    <source>
        <dbReference type="ARBA" id="ARBA00006964"/>
    </source>
</evidence>
<name>Q8FNK9_COREF</name>
<dbReference type="eggNOG" id="COG0327">
    <property type="taxonomic scope" value="Bacteria"/>
</dbReference>
<feature type="binding site" evidence="5">
    <location>
        <position position="120"/>
    </location>
    <ligand>
        <name>a divalent metal cation</name>
        <dbReference type="ChEBI" id="CHEBI:60240"/>
        <label>1</label>
    </ligand>
</feature>
<proteinExistence type="inferred from homology"/>
<protein>
    <recommendedName>
        <fullName evidence="3">GTP cyclohydrolase 1 type 2 homolog</fullName>
    </recommendedName>
</protein>
<dbReference type="HOGENOM" id="CLU_037423_1_1_11"/>
<dbReference type="InterPro" id="IPR015867">
    <property type="entry name" value="N-reg_PII/ATP_PRibTrfase_C"/>
</dbReference>
<organism evidence="6 7">
    <name type="scientific">Corynebacterium efficiens (strain DSM 44549 / YS-314 / AJ 12310 / JCM 11189 / NBRC 100395)</name>
    <dbReference type="NCBI Taxonomy" id="196164"/>
    <lineage>
        <taxon>Bacteria</taxon>
        <taxon>Bacillati</taxon>
        <taxon>Actinomycetota</taxon>
        <taxon>Actinomycetes</taxon>
        <taxon>Mycobacteriales</taxon>
        <taxon>Corynebacteriaceae</taxon>
        <taxon>Corynebacterium</taxon>
    </lineage>
</organism>
<feature type="binding site" evidence="5">
    <location>
        <position position="391"/>
    </location>
    <ligand>
        <name>a divalent metal cation</name>
        <dbReference type="ChEBI" id="CHEBI:60240"/>
        <label>1</label>
    </ligand>
</feature>
<dbReference type="STRING" id="196164.gene:10742563"/>
<keyword evidence="4 5" id="KW-0479">Metal-binding</keyword>
<dbReference type="EMBL" id="BA000035">
    <property type="protein sequence ID" value="BAC18945.1"/>
    <property type="molecule type" value="Genomic_DNA"/>
</dbReference>
<dbReference type="AlphaFoldDB" id="Q8FNK9"/>
<dbReference type="GO" id="GO:0046872">
    <property type="term" value="F:metal ion binding"/>
    <property type="evidence" value="ECO:0007669"/>
    <property type="project" value="UniProtKB-KW"/>
</dbReference>